<feature type="compositionally biased region" description="Basic and acidic residues" evidence="1">
    <location>
        <begin position="16"/>
        <end position="32"/>
    </location>
</feature>
<dbReference type="GeneID" id="22587021"/>
<feature type="compositionally biased region" description="Low complexity" evidence="1">
    <location>
        <begin position="169"/>
        <end position="180"/>
    </location>
</feature>
<organism evidence="2 3">
    <name type="scientific">Paracoccidioides brasiliensis (strain Pb18)</name>
    <dbReference type="NCBI Taxonomy" id="502780"/>
    <lineage>
        <taxon>Eukaryota</taxon>
        <taxon>Fungi</taxon>
        <taxon>Dikarya</taxon>
        <taxon>Ascomycota</taxon>
        <taxon>Pezizomycotina</taxon>
        <taxon>Eurotiomycetes</taxon>
        <taxon>Eurotiomycetidae</taxon>
        <taxon>Onygenales</taxon>
        <taxon>Ajellomycetaceae</taxon>
        <taxon>Paracoccidioides</taxon>
    </lineage>
</organism>
<dbReference type="Proteomes" id="UP000001628">
    <property type="component" value="Unassembled WGS sequence"/>
</dbReference>
<evidence type="ECO:0008006" key="4">
    <source>
        <dbReference type="Google" id="ProtNLM"/>
    </source>
</evidence>
<dbReference type="EMBL" id="KN275957">
    <property type="protein sequence ID" value="KGM92670.1"/>
    <property type="molecule type" value="Genomic_DNA"/>
</dbReference>
<evidence type="ECO:0000313" key="3">
    <source>
        <dbReference type="Proteomes" id="UP000001628"/>
    </source>
</evidence>
<feature type="compositionally biased region" description="Polar residues" evidence="1">
    <location>
        <begin position="56"/>
        <end position="78"/>
    </location>
</feature>
<gene>
    <name evidence="2" type="ORF">PADG_11124</name>
</gene>
<sequence>MGVRVEIPSTLDAFQESERRGDNNDPGGDRDLNNSSDCSDDDDHVTRQLRKRRKLSAQSSSMSTEATGSDEVLQNLTGDSHGVPAVPQDNTVTSRSSDDIPVSGFLSSYLSRSRSPSQPVYVCPSEGNALLKKLKQGGVPWDEIAKRPWTYPSRLSRCVAAGIQRTAISRGPGRRTGSPGQNTVDGV</sequence>
<dbReference type="HOGENOM" id="CLU_1448138_0_0_1"/>
<dbReference type="InParanoid" id="A0A0A0HZ93"/>
<feature type="region of interest" description="Disordered" evidence="1">
    <location>
        <begin position="167"/>
        <end position="187"/>
    </location>
</feature>
<reference evidence="2 3" key="1">
    <citation type="journal article" date="2011" name="PLoS Genet.">
        <title>Comparative genomic analysis of human fungal pathogens causing paracoccidioidomycosis.</title>
        <authorList>
            <person name="Desjardins C.A."/>
            <person name="Champion M.D."/>
            <person name="Holder J.W."/>
            <person name="Muszewska A."/>
            <person name="Goldberg J."/>
            <person name="Bailao A.M."/>
            <person name="Brigido M.M."/>
            <person name="Ferreira M.E."/>
            <person name="Garcia A.M."/>
            <person name="Grynberg M."/>
            <person name="Gujja S."/>
            <person name="Heiman D.I."/>
            <person name="Henn M.R."/>
            <person name="Kodira C.D."/>
            <person name="Leon-Narvaez H."/>
            <person name="Longo L.V."/>
            <person name="Ma L.J."/>
            <person name="Malavazi I."/>
            <person name="Matsuo A.L."/>
            <person name="Morais F.V."/>
            <person name="Pereira M."/>
            <person name="Rodriguez-Brito S."/>
            <person name="Sakthikumar S."/>
            <person name="Salem-Izacc S.M."/>
            <person name="Sykes S.M."/>
            <person name="Teixeira M.M."/>
            <person name="Vallejo M.C."/>
            <person name="Walter M.E."/>
            <person name="Yandava C."/>
            <person name="Young S."/>
            <person name="Zeng Q."/>
            <person name="Zucker J."/>
            <person name="Felipe M.S."/>
            <person name="Goldman G.H."/>
            <person name="Haas B.J."/>
            <person name="McEwen J.G."/>
            <person name="Nino-Vega G."/>
            <person name="Puccia R."/>
            <person name="San-Blas G."/>
            <person name="Soares C.M."/>
            <person name="Birren B.W."/>
            <person name="Cuomo C.A."/>
        </authorList>
    </citation>
    <scope>NUCLEOTIDE SEQUENCE [LARGE SCALE GENOMIC DNA]</scope>
    <source>
        <strain evidence="2 3">Pb18</strain>
    </source>
</reference>
<keyword evidence="3" id="KW-1185">Reference proteome</keyword>
<proteinExistence type="predicted"/>
<dbReference type="KEGG" id="pbn:PADG_11124"/>
<dbReference type="AlphaFoldDB" id="A0A0A0HZ93"/>
<feature type="region of interest" description="Disordered" evidence="1">
    <location>
        <begin position="1"/>
        <end position="104"/>
    </location>
</feature>
<protein>
    <recommendedName>
        <fullName evidence="4">Myb-like domain-containing protein</fullName>
    </recommendedName>
</protein>
<name>A0A0A0HZ93_PARBD</name>
<accession>A0A0A0HZ93</accession>
<dbReference type="eggNOG" id="ENOG502RNJX">
    <property type="taxonomic scope" value="Eukaryota"/>
</dbReference>
<dbReference type="RefSeq" id="XP_010756723.1">
    <property type="nucleotide sequence ID" value="XM_010758421.1"/>
</dbReference>
<evidence type="ECO:0000256" key="1">
    <source>
        <dbReference type="SAM" id="MobiDB-lite"/>
    </source>
</evidence>
<evidence type="ECO:0000313" key="2">
    <source>
        <dbReference type="EMBL" id="KGM92670.1"/>
    </source>
</evidence>
<dbReference type="VEuPathDB" id="FungiDB:PADG_11124"/>